<dbReference type="EMBL" id="DTGZ01000178">
    <property type="protein sequence ID" value="HGV98515.1"/>
    <property type="molecule type" value="Genomic_DNA"/>
</dbReference>
<accession>A0A7C4XG35</accession>
<dbReference type="Pfam" id="PF05258">
    <property type="entry name" value="DciA"/>
    <property type="match status" value="1"/>
</dbReference>
<dbReference type="PANTHER" id="PTHR36456">
    <property type="entry name" value="UPF0232 PROTEIN SCO3875"/>
    <property type="match status" value="1"/>
</dbReference>
<dbReference type="PANTHER" id="PTHR36456:SF1">
    <property type="entry name" value="UPF0232 PROTEIN SCO3875"/>
    <property type="match status" value="1"/>
</dbReference>
<comment type="caution">
    <text evidence="1">The sequence shown here is derived from an EMBL/GenBank/DDBJ whole genome shotgun (WGS) entry which is preliminary data.</text>
</comment>
<dbReference type="AlphaFoldDB" id="A0A7C4XG35"/>
<organism evidence="1">
    <name type="scientific">candidate division WOR-3 bacterium</name>
    <dbReference type="NCBI Taxonomy" id="2052148"/>
    <lineage>
        <taxon>Bacteria</taxon>
        <taxon>Bacteria division WOR-3</taxon>
    </lineage>
</organism>
<gene>
    <name evidence="1" type="ORF">ENV60_09515</name>
</gene>
<dbReference type="InterPro" id="IPR007922">
    <property type="entry name" value="DciA-like"/>
</dbReference>
<reference evidence="1" key="1">
    <citation type="journal article" date="2020" name="mSystems">
        <title>Genome- and Community-Level Interaction Insights into Carbon Utilization and Element Cycling Functions of Hydrothermarchaeota in Hydrothermal Sediment.</title>
        <authorList>
            <person name="Zhou Z."/>
            <person name="Liu Y."/>
            <person name="Xu W."/>
            <person name="Pan J."/>
            <person name="Luo Z.H."/>
            <person name="Li M."/>
        </authorList>
    </citation>
    <scope>NUCLEOTIDE SEQUENCE [LARGE SCALE GENOMIC DNA]</scope>
    <source>
        <strain evidence="1">SpSt-774</strain>
    </source>
</reference>
<proteinExistence type="predicted"/>
<evidence type="ECO:0000313" key="1">
    <source>
        <dbReference type="EMBL" id="HGV98515.1"/>
    </source>
</evidence>
<sequence>MQQLNQKIVQKNWLIRFFCLKGEGLKYPERIDKIIHRVLESLKIEDKLKDYAVIQKWPEIVGENIARHTRATGIDDANLYVMVDNPVWKAQLFLMKGNILKKINETGVQLRDIKFTIGKLKENL</sequence>
<protein>
    <submittedName>
        <fullName evidence="1">DUF721 domain-containing protein</fullName>
    </submittedName>
</protein>
<name>A0A7C4XG35_UNCW3</name>